<dbReference type="InterPro" id="IPR001775">
    <property type="entry name" value="GspD/PilQ"/>
</dbReference>
<dbReference type="AlphaFoldDB" id="A0AAU7JHE1"/>
<dbReference type="InterPro" id="IPR032789">
    <property type="entry name" value="T2SS-T3SS_pil_N"/>
</dbReference>
<dbReference type="GO" id="GO:0015627">
    <property type="term" value="C:type II protein secretion system complex"/>
    <property type="evidence" value="ECO:0007669"/>
    <property type="project" value="TreeGrafter"/>
</dbReference>
<protein>
    <submittedName>
        <fullName evidence="5">Type II and III secretion system protein family protein</fullName>
    </submittedName>
</protein>
<feature type="domain" description="Pilus formation protein N-terminal" evidence="4">
    <location>
        <begin position="52"/>
        <end position="120"/>
    </location>
</feature>
<evidence type="ECO:0000259" key="4">
    <source>
        <dbReference type="Pfam" id="PF13629"/>
    </source>
</evidence>
<dbReference type="PANTHER" id="PTHR30332">
    <property type="entry name" value="PROBABLE GENERAL SECRETION PATHWAY PROTEIN D"/>
    <property type="match status" value="1"/>
</dbReference>
<organism evidence="5">
    <name type="scientific">Alsobacter sp. KACC 23698</name>
    <dbReference type="NCBI Taxonomy" id="3149229"/>
    <lineage>
        <taxon>Bacteria</taxon>
        <taxon>Pseudomonadati</taxon>
        <taxon>Pseudomonadota</taxon>
        <taxon>Alphaproteobacteria</taxon>
        <taxon>Hyphomicrobiales</taxon>
        <taxon>Alsobacteraceae</taxon>
        <taxon>Alsobacter</taxon>
    </lineage>
</organism>
<evidence type="ECO:0000256" key="2">
    <source>
        <dbReference type="SAM" id="SignalP"/>
    </source>
</evidence>
<dbReference type="Pfam" id="PF00263">
    <property type="entry name" value="Secretin"/>
    <property type="match status" value="1"/>
</dbReference>
<evidence type="ECO:0000259" key="3">
    <source>
        <dbReference type="Pfam" id="PF00263"/>
    </source>
</evidence>
<accession>A0AAU7JHE1</accession>
<name>A0AAU7JHE1_9HYPH</name>
<dbReference type="GO" id="GO:0009306">
    <property type="term" value="P:protein secretion"/>
    <property type="evidence" value="ECO:0007669"/>
    <property type="project" value="InterPro"/>
</dbReference>
<feature type="chain" id="PRO_5043425592" evidence="2">
    <location>
        <begin position="40"/>
        <end position="479"/>
    </location>
</feature>
<reference evidence="5" key="1">
    <citation type="submission" date="2024-05" db="EMBL/GenBank/DDBJ databases">
        <authorList>
            <person name="Kim S."/>
            <person name="Heo J."/>
            <person name="Choi H."/>
            <person name="Choi Y."/>
            <person name="Kwon S.-W."/>
            <person name="Kim Y."/>
        </authorList>
    </citation>
    <scope>NUCLEOTIDE SEQUENCE</scope>
    <source>
        <strain evidence="5">KACC 23698</strain>
    </source>
</reference>
<dbReference type="PRINTS" id="PR00811">
    <property type="entry name" value="BCTERIALGSPD"/>
</dbReference>
<dbReference type="RefSeq" id="WP_406856662.1">
    <property type="nucleotide sequence ID" value="NZ_CP157484.1"/>
</dbReference>
<comment type="similarity">
    <text evidence="1">Belongs to the bacterial secretin family.</text>
</comment>
<evidence type="ECO:0000256" key="1">
    <source>
        <dbReference type="RuleBase" id="RU004003"/>
    </source>
</evidence>
<sequence>MSIGGGCSARRERPSALLARSAAIGLLALALQSATPASAAEPRSAARTGQVSSVQVAQGKSRTIQIGPSFVDLVVGDPEIADVMPLTDHSLYVLGRKAGSTNISVFDAAKQLVSVVEVEVNYNTPRLSQDLDQMSGGGVRASSANGRTVLSGNARDGVEAARAVSLARQYGPDVVNNVQVRGSQQVMLEVRFIEASRTAGKDLGVNWRAVGNNFGDPVKGAYNLAANAGASGLASGATPFGAVIGRVLSSGVQADVLVQALEDRGLARRLAEPNLITMSGERASFLAGGEFPIPVQADQGRITVDYKKFGVGLTFLPTVLANGVINLRIEPEVSQLDTTNSVRTGGVAVPALIVRRASTVIELRDGQSFAIAGLLQSISAETQQQLPWIADVPVIGALFRSASFEKKETDLAIIVTPHLVRPARPGERLRTPLDSAQVANNLDLFVAGEQSVPARGRNAPPRAGGYILDVAGGRNAAIR</sequence>
<gene>
    <name evidence="5" type="ORF">ABEG18_03235</name>
</gene>
<dbReference type="InterPro" id="IPR050810">
    <property type="entry name" value="Bact_Secretion_Sys_Channel"/>
</dbReference>
<dbReference type="EMBL" id="CP157484">
    <property type="protein sequence ID" value="XBO39811.1"/>
    <property type="molecule type" value="Genomic_DNA"/>
</dbReference>
<dbReference type="InterPro" id="IPR004846">
    <property type="entry name" value="T2SS/T3SS_dom"/>
</dbReference>
<keyword evidence="2" id="KW-0732">Signal</keyword>
<evidence type="ECO:0000313" key="5">
    <source>
        <dbReference type="EMBL" id="XBO39811.1"/>
    </source>
</evidence>
<proteinExistence type="inferred from homology"/>
<dbReference type="PANTHER" id="PTHR30332:SF17">
    <property type="entry name" value="TYPE IV PILIATION SYSTEM PROTEIN DR_0774-RELATED"/>
    <property type="match status" value="1"/>
</dbReference>
<dbReference type="Pfam" id="PF13629">
    <property type="entry name" value="T2SS-T3SS_pil_N"/>
    <property type="match status" value="1"/>
</dbReference>
<feature type="domain" description="Type II/III secretion system secretin-like" evidence="3">
    <location>
        <begin position="260"/>
        <end position="421"/>
    </location>
</feature>
<feature type="signal peptide" evidence="2">
    <location>
        <begin position="1"/>
        <end position="39"/>
    </location>
</feature>